<dbReference type="InterPro" id="IPR030457">
    <property type="entry name" value="ELO_CS"/>
</dbReference>
<evidence type="ECO:0000256" key="7">
    <source>
        <dbReference type="ARBA" id="ARBA00022989"/>
    </source>
</evidence>
<keyword evidence="13" id="KW-1185">Reference proteome</keyword>
<evidence type="ECO:0000256" key="2">
    <source>
        <dbReference type="ARBA" id="ARBA00005194"/>
    </source>
</evidence>
<keyword evidence="6 11" id="KW-0276">Fatty acid metabolism</keyword>
<evidence type="ECO:0000313" key="13">
    <source>
        <dbReference type="Proteomes" id="UP000270296"/>
    </source>
</evidence>
<feature type="transmembrane region" description="Helical" evidence="11">
    <location>
        <begin position="59"/>
        <end position="78"/>
    </location>
</feature>
<feature type="transmembrane region" description="Helical" evidence="11">
    <location>
        <begin position="228"/>
        <end position="249"/>
    </location>
</feature>
<reference evidence="14" key="1">
    <citation type="submission" date="2016-06" db="UniProtKB">
        <authorList>
            <consortium name="WormBaseParasite"/>
        </authorList>
    </citation>
    <scope>IDENTIFICATION</scope>
</reference>
<evidence type="ECO:0000256" key="11">
    <source>
        <dbReference type="RuleBase" id="RU361115"/>
    </source>
</evidence>
<organism evidence="14">
    <name type="scientific">Soboliphyme baturini</name>
    <dbReference type="NCBI Taxonomy" id="241478"/>
    <lineage>
        <taxon>Eukaryota</taxon>
        <taxon>Metazoa</taxon>
        <taxon>Ecdysozoa</taxon>
        <taxon>Nematoda</taxon>
        <taxon>Enoplea</taxon>
        <taxon>Dorylaimia</taxon>
        <taxon>Dioctophymatida</taxon>
        <taxon>Dioctophymatoidea</taxon>
        <taxon>Soboliphymatidae</taxon>
        <taxon>Soboliphyme</taxon>
    </lineage>
</organism>
<dbReference type="GO" id="GO:0009922">
    <property type="term" value="F:fatty acid elongase activity"/>
    <property type="evidence" value="ECO:0007669"/>
    <property type="project" value="UniProtKB-EC"/>
</dbReference>
<dbReference type="WBParaSite" id="SBAD_0000158701-mRNA-1">
    <property type="protein sequence ID" value="SBAD_0000158701-mRNA-1"/>
    <property type="gene ID" value="SBAD_0000158701"/>
</dbReference>
<evidence type="ECO:0000313" key="14">
    <source>
        <dbReference type="WBParaSite" id="SBAD_0000158701-mRNA-1"/>
    </source>
</evidence>
<feature type="transmembrane region" description="Helical" evidence="11">
    <location>
        <begin position="161"/>
        <end position="179"/>
    </location>
</feature>
<dbReference type="EC" id="2.3.1.199" evidence="11"/>
<dbReference type="InterPro" id="IPR002076">
    <property type="entry name" value="ELO_fam"/>
</dbReference>
<dbReference type="OrthoDB" id="10259681at2759"/>
<dbReference type="Proteomes" id="UP000270296">
    <property type="component" value="Unassembled WGS sequence"/>
</dbReference>
<gene>
    <name evidence="12" type="ORF">SBAD_LOCUS1516</name>
</gene>
<dbReference type="PROSITE" id="PS01188">
    <property type="entry name" value="ELO"/>
    <property type="match status" value="1"/>
</dbReference>
<dbReference type="GO" id="GO:0030148">
    <property type="term" value="P:sphingolipid biosynthetic process"/>
    <property type="evidence" value="ECO:0007669"/>
    <property type="project" value="TreeGrafter"/>
</dbReference>
<evidence type="ECO:0000256" key="5">
    <source>
        <dbReference type="ARBA" id="ARBA00022692"/>
    </source>
</evidence>
<evidence type="ECO:0000256" key="10">
    <source>
        <dbReference type="ARBA" id="ARBA00023160"/>
    </source>
</evidence>
<name>A0A183ID22_9BILA</name>
<dbReference type="GO" id="GO:0034626">
    <property type="term" value="P:fatty acid elongation, polyunsaturated fatty acid"/>
    <property type="evidence" value="ECO:0007669"/>
    <property type="project" value="TreeGrafter"/>
</dbReference>
<evidence type="ECO:0000256" key="8">
    <source>
        <dbReference type="ARBA" id="ARBA00023098"/>
    </source>
</evidence>
<dbReference type="Pfam" id="PF01151">
    <property type="entry name" value="ELO"/>
    <property type="match status" value="1"/>
</dbReference>
<keyword evidence="5 11" id="KW-0812">Transmembrane</keyword>
<feature type="transmembrane region" description="Helical" evidence="11">
    <location>
        <begin position="135"/>
        <end position="155"/>
    </location>
</feature>
<dbReference type="AlphaFoldDB" id="A0A183ID22"/>
<sequence>MASVVDSLTSSMELRAKPGEWLEKHWSQCFYWIAAYLLFVTWGQAFMQKREAFKLKKWLIVWNAFLAGFSIIGTIRIFPEFYFTLQRYGFKKSYCFVGSLYDGTHGYWIVLFHLSKLLELGDTVFLVLRKRPVIFLHWYHHAVVLLYSWYAYGYFSASIRWSVFMNILVHSFMYSYYFLRSVGCRLPLLVAPCITSMQLMQFVVGSYISVDVFYRVTFTSEPCDSNPIIAGMQLFLYINFLVLFSEFFYRSYVSNAKVKNE</sequence>
<evidence type="ECO:0000256" key="3">
    <source>
        <dbReference type="ARBA" id="ARBA00022516"/>
    </source>
</evidence>
<dbReference type="PANTHER" id="PTHR11157:SF17">
    <property type="entry name" value="ELONGATION OF VERY LONG CHAIN FATTY ACIDS PROTEIN 6"/>
    <property type="match status" value="1"/>
</dbReference>
<protein>
    <recommendedName>
        <fullName evidence="11">Elongation of very long chain fatty acids protein</fullName>
        <ecNumber evidence="11">2.3.1.199</ecNumber>
    </recommendedName>
    <alternativeName>
        <fullName evidence="11">Very-long-chain 3-oxoacyl-CoA synthase</fullName>
    </alternativeName>
</protein>
<comment type="catalytic activity">
    <reaction evidence="11">
        <text>a very-long-chain acyl-CoA + malonyl-CoA + H(+) = a very-long-chain 3-oxoacyl-CoA + CO2 + CoA</text>
        <dbReference type="Rhea" id="RHEA:32727"/>
        <dbReference type="ChEBI" id="CHEBI:15378"/>
        <dbReference type="ChEBI" id="CHEBI:16526"/>
        <dbReference type="ChEBI" id="CHEBI:57287"/>
        <dbReference type="ChEBI" id="CHEBI:57384"/>
        <dbReference type="ChEBI" id="CHEBI:90725"/>
        <dbReference type="ChEBI" id="CHEBI:90736"/>
        <dbReference type="EC" id="2.3.1.199"/>
    </reaction>
</comment>
<keyword evidence="3 11" id="KW-0444">Lipid biosynthesis</keyword>
<proteinExistence type="inferred from homology"/>
<evidence type="ECO:0000256" key="6">
    <source>
        <dbReference type="ARBA" id="ARBA00022832"/>
    </source>
</evidence>
<dbReference type="GO" id="GO:0034625">
    <property type="term" value="P:fatty acid elongation, monounsaturated fatty acid"/>
    <property type="evidence" value="ECO:0007669"/>
    <property type="project" value="TreeGrafter"/>
</dbReference>
<dbReference type="UniPathway" id="UPA00094"/>
<dbReference type="PANTHER" id="PTHR11157">
    <property type="entry name" value="FATTY ACID ACYL TRANSFERASE-RELATED"/>
    <property type="match status" value="1"/>
</dbReference>
<keyword evidence="4 11" id="KW-0808">Transferase</keyword>
<comment type="similarity">
    <text evidence="11">Belongs to the ELO family.</text>
</comment>
<keyword evidence="7 11" id="KW-1133">Transmembrane helix</keyword>
<feature type="transmembrane region" description="Helical" evidence="11">
    <location>
        <begin position="186"/>
        <end position="208"/>
    </location>
</feature>
<comment type="subcellular location">
    <subcellularLocation>
        <location evidence="1">Membrane</location>
        <topology evidence="1">Multi-pass membrane protein</topology>
    </subcellularLocation>
</comment>
<evidence type="ECO:0000256" key="1">
    <source>
        <dbReference type="ARBA" id="ARBA00004141"/>
    </source>
</evidence>
<dbReference type="GO" id="GO:0042761">
    <property type="term" value="P:very long-chain fatty acid biosynthetic process"/>
    <property type="evidence" value="ECO:0007669"/>
    <property type="project" value="TreeGrafter"/>
</dbReference>
<evidence type="ECO:0000313" key="12">
    <source>
        <dbReference type="EMBL" id="VDO94597.1"/>
    </source>
</evidence>
<feature type="transmembrane region" description="Helical" evidence="11">
    <location>
        <begin position="106"/>
        <end position="128"/>
    </location>
</feature>
<keyword evidence="10 11" id="KW-0275">Fatty acid biosynthesis</keyword>
<dbReference type="EMBL" id="UZAM01006851">
    <property type="protein sequence ID" value="VDO94597.1"/>
    <property type="molecule type" value="Genomic_DNA"/>
</dbReference>
<keyword evidence="9 11" id="KW-0472">Membrane</keyword>
<accession>A0A183ID22</accession>
<evidence type="ECO:0000256" key="9">
    <source>
        <dbReference type="ARBA" id="ARBA00023136"/>
    </source>
</evidence>
<reference evidence="12 13" key="2">
    <citation type="submission" date="2018-11" db="EMBL/GenBank/DDBJ databases">
        <authorList>
            <consortium name="Pathogen Informatics"/>
        </authorList>
    </citation>
    <scope>NUCLEOTIDE SEQUENCE [LARGE SCALE GENOMIC DNA]</scope>
</reference>
<keyword evidence="8 11" id="KW-0443">Lipid metabolism</keyword>
<feature type="transmembrane region" description="Helical" evidence="11">
    <location>
        <begin position="30"/>
        <end position="47"/>
    </location>
</feature>
<dbReference type="GO" id="GO:0019367">
    <property type="term" value="P:fatty acid elongation, saturated fatty acid"/>
    <property type="evidence" value="ECO:0007669"/>
    <property type="project" value="TreeGrafter"/>
</dbReference>
<evidence type="ECO:0000256" key="4">
    <source>
        <dbReference type="ARBA" id="ARBA00022679"/>
    </source>
</evidence>
<comment type="pathway">
    <text evidence="2">Lipid metabolism; fatty acid biosynthesis.</text>
</comment>
<dbReference type="GO" id="GO:0005789">
    <property type="term" value="C:endoplasmic reticulum membrane"/>
    <property type="evidence" value="ECO:0007669"/>
    <property type="project" value="TreeGrafter"/>
</dbReference>